<dbReference type="Proteomes" id="UP001345963">
    <property type="component" value="Unassembled WGS sequence"/>
</dbReference>
<evidence type="ECO:0000256" key="1">
    <source>
        <dbReference type="ARBA" id="ARBA00004370"/>
    </source>
</evidence>
<dbReference type="EMBL" id="JAHUTI010010282">
    <property type="protein sequence ID" value="MED6235246.1"/>
    <property type="molecule type" value="Genomic_DNA"/>
</dbReference>
<dbReference type="PANTHER" id="PTHR14948">
    <property type="entry name" value="NG5"/>
    <property type="match status" value="1"/>
</dbReference>
<organism evidence="7 8">
    <name type="scientific">Ataeniobius toweri</name>
    <dbReference type="NCBI Taxonomy" id="208326"/>
    <lineage>
        <taxon>Eukaryota</taxon>
        <taxon>Metazoa</taxon>
        <taxon>Chordata</taxon>
        <taxon>Craniata</taxon>
        <taxon>Vertebrata</taxon>
        <taxon>Euteleostomi</taxon>
        <taxon>Actinopterygii</taxon>
        <taxon>Neopterygii</taxon>
        <taxon>Teleostei</taxon>
        <taxon>Neoteleostei</taxon>
        <taxon>Acanthomorphata</taxon>
        <taxon>Ovalentaria</taxon>
        <taxon>Atherinomorphae</taxon>
        <taxon>Cyprinodontiformes</taxon>
        <taxon>Goodeidae</taxon>
        <taxon>Ataeniobius</taxon>
    </lineage>
</organism>
<feature type="transmembrane region" description="Helical" evidence="6">
    <location>
        <begin position="89"/>
        <end position="109"/>
    </location>
</feature>
<proteinExistence type="inferred from homology"/>
<keyword evidence="5 6" id="KW-0472">Membrane</keyword>
<keyword evidence="3 6" id="KW-0812">Transmembrane</keyword>
<dbReference type="Pfam" id="PF04505">
    <property type="entry name" value="CD225"/>
    <property type="match status" value="1"/>
</dbReference>
<keyword evidence="4 6" id="KW-1133">Transmembrane helix</keyword>
<dbReference type="InterPro" id="IPR051423">
    <property type="entry name" value="CD225/Dispanin"/>
</dbReference>
<evidence type="ECO:0000256" key="3">
    <source>
        <dbReference type="ARBA" id="ARBA00022692"/>
    </source>
</evidence>
<evidence type="ECO:0000256" key="5">
    <source>
        <dbReference type="ARBA" id="ARBA00023136"/>
    </source>
</evidence>
<reference evidence="7 8" key="1">
    <citation type="submission" date="2021-07" db="EMBL/GenBank/DDBJ databases">
        <authorList>
            <person name="Palmer J.M."/>
        </authorList>
    </citation>
    <scope>NUCLEOTIDE SEQUENCE [LARGE SCALE GENOMIC DNA]</scope>
    <source>
        <strain evidence="7 8">AT_MEX2019</strain>
        <tissue evidence="7">Muscle</tissue>
    </source>
</reference>
<comment type="caution">
    <text evidence="7">The sequence shown here is derived from an EMBL/GenBank/DDBJ whole genome shotgun (WGS) entry which is preliminary data.</text>
</comment>
<dbReference type="PANTHER" id="PTHR14948:SF44">
    <property type="entry name" value="PROLINE-RICH TRANSMEMBRANE PROTEIN 1-LIKE"/>
    <property type="match status" value="1"/>
</dbReference>
<evidence type="ECO:0000313" key="7">
    <source>
        <dbReference type="EMBL" id="MED6235246.1"/>
    </source>
</evidence>
<comment type="subcellular location">
    <subcellularLocation>
        <location evidence="1">Membrane</location>
    </subcellularLocation>
</comment>
<dbReference type="InterPro" id="IPR007593">
    <property type="entry name" value="CD225/Dispanin_fam"/>
</dbReference>
<feature type="transmembrane region" description="Helical" evidence="6">
    <location>
        <begin position="43"/>
        <end position="64"/>
    </location>
</feature>
<evidence type="ECO:0000256" key="2">
    <source>
        <dbReference type="ARBA" id="ARBA00006843"/>
    </source>
</evidence>
<accession>A0ABU7ABR0</accession>
<evidence type="ECO:0000313" key="8">
    <source>
        <dbReference type="Proteomes" id="UP001345963"/>
    </source>
</evidence>
<keyword evidence="8" id="KW-1185">Reference proteome</keyword>
<evidence type="ECO:0000256" key="4">
    <source>
        <dbReference type="ARBA" id="ARBA00022989"/>
    </source>
</evidence>
<gene>
    <name evidence="7" type="ORF">ATANTOWER_020921</name>
</gene>
<name>A0ABU7ABR0_9TELE</name>
<sequence length="117" mass="12711">MIFLTTTFSIYGFEILTSKPYLQNPSKDRTSMEEGQIRVAPSYCAWSVFSTLCCCLPLGLWALYYSSKVNTANGAGDIDAATDASKTAMGLNVLALIGGLICTAIFLTVEFQKKPHP</sequence>
<protein>
    <submittedName>
        <fullName evidence="7">Uncharacterized protein</fullName>
    </submittedName>
</protein>
<comment type="similarity">
    <text evidence="2">Belongs to the CD225/Dispanin family.</text>
</comment>
<evidence type="ECO:0000256" key="6">
    <source>
        <dbReference type="SAM" id="Phobius"/>
    </source>
</evidence>